<evidence type="ECO:0000313" key="13">
    <source>
        <dbReference type="EMBL" id="MST72271.1"/>
    </source>
</evidence>
<dbReference type="EC" id="1.15.1.2" evidence="2"/>
<evidence type="ECO:0000259" key="11">
    <source>
        <dbReference type="Pfam" id="PF01880"/>
    </source>
</evidence>
<evidence type="ECO:0000256" key="2">
    <source>
        <dbReference type="ARBA" id="ARBA00012679"/>
    </source>
</evidence>
<evidence type="ECO:0000256" key="9">
    <source>
        <dbReference type="ARBA" id="ARBA00031398"/>
    </source>
</evidence>
<dbReference type="InterPro" id="IPR036073">
    <property type="entry name" value="Desulfoferrodoxin_Fe-bd_dom_sf"/>
</dbReference>
<keyword evidence="5" id="KW-0479">Metal-binding</keyword>
<dbReference type="GO" id="GO:0005506">
    <property type="term" value="F:iron ion binding"/>
    <property type="evidence" value="ECO:0007669"/>
    <property type="project" value="InterPro"/>
</dbReference>
<dbReference type="Gene3D" id="2.60.40.730">
    <property type="entry name" value="SOR catalytic domain"/>
    <property type="match status" value="1"/>
</dbReference>
<dbReference type="InterPro" id="IPR051233">
    <property type="entry name" value="Desulfoferrodoxin_SOR"/>
</dbReference>
<evidence type="ECO:0000256" key="6">
    <source>
        <dbReference type="ARBA" id="ARBA00022982"/>
    </source>
</evidence>
<dbReference type="Proteomes" id="UP000469325">
    <property type="component" value="Unassembled WGS sequence"/>
</dbReference>
<dbReference type="InterPro" id="IPR002742">
    <property type="entry name" value="Desulfoferrodoxin_Fe-bd_dom"/>
</dbReference>
<dbReference type="Pfam" id="PF01880">
    <property type="entry name" value="Desulfoferrodox"/>
    <property type="match status" value="1"/>
</dbReference>
<dbReference type="GO" id="GO:0050605">
    <property type="term" value="F:superoxide reductase activity"/>
    <property type="evidence" value="ECO:0007669"/>
    <property type="project" value="UniProtKB-EC"/>
</dbReference>
<evidence type="ECO:0000256" key="5">
    <source>
        <dbReference type="ARBA" id="ARBA00022723"/>
    </source>
</evidence>
<evidence type="ECO:0000259" key="12">
    <source>
        <dbReference type="Pfam" id="PF06397"/>
    </source>
</evidence>
<evidence type="ECO:0000256" key="8">
    <source>
        <dbReference type="ARBA" id="ARBA00024690"/>
    </source>
</evidence>
<feature type="domain" description="Desulfoferrodoxin N-terminal" evidence="12">
    <location>
        <begin position="5"/>
        <end position="36"/>
    </location>
</feature>
<dbReference type="RefSeq" id="WP_154434188.1">
    <property type="nucleotide sequence ID" value="NZ_VUNC01000002.1"/>
</dbReference>
<comment type="similarity">
    <text evidence="1">Belongs to the desulfoferrodoxin family.</text>
</comment>
<evidence type="ECO:0000313" key="14">
    <source>
        <dbReference type="Proteomes" id="UP000469325"/>
    </source>
</evidence>
<dbReference type="NCBIfam" id="TIGR00332">
    <property type="entry name" value="neela_ferrous"/>
    <property type="match status" value="1"/>
</dbReference>
<evidence type="ECO:0000256" key="3">
    <source>
        <dbReference type="ARBA" id="ARBA00014839"/>
    </source>
</evidence>
<name>A0A6N7XSD0_9ACTN</name>
<gene>
    <name evidence="13" type="ORF">FYJ68_04000</name>
</gene>
<comment type="caution">
    <text evidence="13">The sequence shown here is derived from an EMBL/GenBank/DDBJ whole genome shotgun (WGS) entry which is preliminary data.</text>
</comment>
<comment type="function">
    <text evidence="8">Catalyzes the one-electron reduction of superoxide anion radical to hydrogen peroxide at a nonheme ferrous iron center. Plays a fundamental role in case of oxidative stress via its superoxide detoxification activity.</text>
</comment>
<evidence type="ECO:0000256" key="10">
    <source>
        <dbReference type="ARBA" id="ARBA00047448"/>
    </source>
</evidence>
<keyword evidence="4" id="KW-0813">Transport</keyword>
<evidence type="ECO:0000256" key="1">
    <source>
        <dbReference type="ARBA" id="ARBA00005941"/>
    </source>
</evidence>
<dbReference type="SUPFAM" id="SSF57802">
    <property type="entry name" value="Rubredoxin-like"/>
    <property type="match status" value="1"/>
</dbReference>
<dbReference type="PANTHER" id="PTHR36541:SF1">
    <property type="entry name" value="SUPEROXIDE REDUCTASE-RELATED"/>
    <property type="match status" value="1"/>
</dbReference>
<protein>
    <recommendedName>
        <fullName evidence="3">Desulfoferrodoxin</fullName>
        <ecNumber evidence="2">1.15.1.2</ecNumber>
    </recommendedName>
    <alternativeName>
        <fullName evidence="9">Superoxide reductase</fullName>
    </alternativeName>
</protein>
<dbReference type="AlphaFoldDB" id="A0A6N7XSD0"/>
<organism evidence="13 14">
    <name type="scientific">Olsenella porci</name>
    <dbReference type="NCBI Taxonomy" id="2652279"/>
    <lineage>
        <taxon>Bacteria</taxon>
        <taxon>Bacillati</taxon>
        <taxon>Actinomycetota</taxon>
        <taxon>Coriobacteriia</taxon>
        <taxon>Coriobacteriales</taxon>
        <taxon>Atopobiaceae</taxon>
        <taxon>Olsenella</taxon>
    </lineage>
</organism>
<feature type="domain" description="Desulfoferrodoxin ferrous iron-binding" evidence="11">
    <location>
        <begin position="41"/>
        <end position="124"/>
    </location>
</feature>
<keyword evidence="14" id="KW-1185">Reference proteome</keyword>
<dbReference type="Pfam" id="PF06397">
    <property type="entry name" value="Desulfoferrod_N"/>
    <property type="match status" value="1"/>
</dbReference>
<dbReference type="InterPro" id="IPR004462">
    <property type="entry name" value="Desulfoferrodoxin_N"/>
</dbReference>
<dbReference type="EMBL" id="VUNC01000002">
    <property type="protein sequence ID" value="MST72271.1"/>
    <property type="molecule type" value="Genomic_DNA"/>
</dbReference>
<evidence type="ECO:0000256" key="4">
    <source>
        <dbReference type="ARBA" id="ARBA00022448"/>
    </source>
</evidence>
<keyword evidence="7" id="KW-0408">Iron</keyword>
<dbReference type="PANTHER" id="PTHR36541">
    <property type="entry name" value="SUPEROXIDE REDUCTASE-RELATED"/>
    <property type="match status" value="1"/>
</dbReference>
<sequence>MAELTFYRCNKCGNLVMVLDEGSCVPQCCGEPMQKLVAGATDAATEKHVPAVSETEDGKLLVTVGSVEHPMTPEHYIEWIAYADEKKTIVKHLKPGDKPQAKFCHKGEGATVYAYCNLHGLWKTEL</sequence>
<keyword evidence="6" id="KW-0249">Electron transport</keyword>
<evidence type="ECO:0000256" key="7">
    <source>
        <dbReference type="ARBA" id="ARBA00023004"/>
    </source>
</evidence>
<accession>A0A6N7XSD0</accession>
<dbReference type="SUPFAM" id="SSF49367">
    <property type="entry name" value="Superoxide reductase-like"/>
    <property type="match status" value="1"/>
</dbReference>
<reference evidence="13 14" key="1">
    <citation type="submission" date="2019-08" db="EMBL/GenBank/DDBJ databases">
        <title>In-depth cultivation of the pig gut microbiome towards novel bacterial diversity and tailored functional studies.</title>
        <authorList>
            <person name="Wylensek D."/>
            <person name="Hitch T.C.A."/>
            <person name="Clavel T."/>
        </authorList>
    </citation>
    <scope>NUCLEOTIDE SEQUENCE [LARGE SCALE GENOMIC DNA]</scope>
    <source>
        <strain evidence="13 14">CA-Schmier-601-WT-1</strain>
    </source>
</reference>
<proteinExistence type="inferred from homology"/>
<comment type="catalytic activity">
    <reaction evidence="10">
        <text>reduced [rubredoxin] + superoxide + 2 H(+) = oxidized [rubredoxin] + H2O2</text>
        <dbReference type="Rhea" id="RHEA:21324"/>
        <dbReference type="Rhea" id="RHEA-COMP:10302"/>
        <dbReference type="Rhea" id="RHEA-COMP:10303"/>
        <dbReference type="ChEBI" id="CHEBI:15378"/>
        <dbReference type="ChEBI" id="CHEBI:16240"/>
        <dbReference type="ChEBI" id="CHEBI:18421"/>
        <dbReference type="ChEBI" id="CHEBI:29033"/>
        <dbReference type="ChEBI" id="CHEBI:29034"/>
        <dbReference type="EC" id="1.15.1.2"/>
    </reaction>
</comment>